<dbReference type="Proteomes" id="UP001432322">
    <property type="component" value="Unassembled WGS sequence"/>
</dbReference>
<name>A0AAV5WQT1_9BILA</name>
<dbReference type="EMBL" id="BTSY01000006">
    <property type="protein sequence ID" value="GMT34489.1"/>
    <property type="molecule type" value="Genomic_DNA"/>
</dbReference>
<evidence type="ECO:0000313" key="1">
    <source>
        <dbReference type="EMBL" id="GMT34489.1"/>
    </source>
</evidence>
<comment type="caution">
    <text evidence="1">The sequence shown here is derived from an EMBL/GenBank/DDBJ whole genome shotgun (WGS) entry which is preliminary data.</text>
</comment>
<dbReference type="AlphaFoldDB" id="A0AAV5WQT1"/>
<reference evidence="1" key="1">
    <citation type="submission" date="2023-10" db="EMBL/GenBank/DDBJ databases">
        <title>Genome assembly of Pristionchus species.</title>
        <authorList>
            <person name="Yoshida K."/>
            <person name="Sommer R.J."/>
        </authorList>
    </citation>
    <scope>NUCLEOTIDE SEQUENCE</scope>
    <source>
        <strain evidence="1">RS5133</strain>
    </source>
</reference>
<keyword evidence="2" id="KW-1185">Reference proteome</keyword>
<evidence type="ECO:0000313" key="2">
    <source>
        <dbReference type="Proteomes" id="UP001432322"/>
    </source>
</evidence>
<protein>
    <submittedName>
        <fullName evidence="1">Uncharacterized protein</fullName>
    </submittedName>
</protein>
<organism evidence="1 2">
    <name type="scientific">Pristionchus fissidentatus</name>
    <dbReference type="NCBI Taxonomy" id="1538716"/>
    <lineage>
        <taxon>Eukaryota</taxon>
        <taxon>Metazoa</taxon>
        <taxon>Ecdysozoa</taxon>
        <taxon>Nematoda</taxon>
        <taxon>Chromadorea</taxon>
        <taxon>Rhabditida</taxon>
        <taxon>Rhabditina</taxon>
        <taxon>Diplogasteromorpha</taxon>
        <taxon>Diplogasteroidea</taxon>
        <taxon>Neodiplogasteridae</taxon>
        <taxon>Pristionchus</taxon>
    </lineage>
</organism>
<feature type="non-terminal residue" evidence="1">
    <location>
        <position position="1"/>
    </location>
</feature>
<accession>A0AAV5WQT1</accession>
<sequence length="106" mass="11593">RLLHSTHKKRSPSAPSSLGLFHSTSLLFPSGRNKIVLSPSSLSSYLELIHDSISDGPCIQSGGRVEGSPSPLMLPSHELFQLFLPPAPLEHLTIFNVELSFAVDRY</sequence>
<proteinExistence type="predicted"/>
<gene>
    <name evidence="1" type="ORF">PFISCL1PPCAC_25786</name>
</gene>